<dbReference type="CDD" id="cd08414">
    <property type="entry name" value="PBP2_LTTR_aromatics_like"/>
    <property type="match status" value="1"/>
</dbReference>
<evidence type="ECO:0000256" key="3">
    <source>
        <dbReference type="ARBA" id="ARBA00023125"/>
    </source>
</evidence>
<dbReference type="Pfam" id="PF00126">
    <property type="entry name" value="HTH_1"/>
    <property type="match status" value="1"/>
</dbReference>
<evidence type="ECO:0000256" key="2">
    <source>
        <dbReference type="ARBA" id="ARBA00023015"/>
    </source>
</evidence>
<reference evidence="6" key="1">
    <citation type="submission" date="2018-10" db="EMBL/GenBank/DDBJ databases">
        <authorList>
            <consortium name="NARMS: The National Antimicrobial Resistance Monitoring System"/>
        </authorList>
    </citation>
    <scope>NUCLEOTIDE SEQUENCE [LARGE SCALE GENOMIC DNA]</scope>
    <source>
        <strain evidence="6">CVM N17EC0388</strain>
    </source>
</reference>
<dbReference type="InterPro" id="IPR036388">
    <property type="entry name" value="WH-like_DNA-bd_sf"/>
</dbReference>
<evidence type="ECO:0000313" key="6">
    <source>
        <dbReference type="EMBL" id="MHO05345.1"/>
    </source>
</evidence>
<proteinExistence type="inferred from homology"/>
<feature type="domain" description="HTH lysR-type" evidence="5">
    <location>
        <begin position="3"/>
        <end position="60"/>
    </location>
</feature>
<dbReference type="SUPFAM" id="SSF53850">
    <property type="entry name" value="Periplasmic binding protein-like II"/>
    <property type="match status" value="1"/>
</dbReference>
<evidence type="ECO:0000259" key="5">
    <source>
        <dbReference type="PROSITE" id="PS50931"/>
    </source>
</evidence>
<dbReference type="SUPFAM" id="SSF46785">
    <property type="entry name" value="Winged helix' DNA-binding domain"/>
    <property type="match status" value="1"/>
</dbReference>
<comment type="caution">
    <text evidence="6">The sequence shown here is derived from an EMBL/GenBank/DDBJ whole genome shotgun (WGS) entry which is preliminary data.</text>
</comment>
<keyword evidence="2" id="KW-0805">Transcription regulation</keyword>
<keyword evidence="4" id="KW-0804">Transcription</keyword>
<dbReference type="PROSITE" id="PS50931">
    <property type="entry name" value="HTH_LYSR"/>
    <property type="match status" value="1"/>
</dbReference>
<dbReference type="AlphaFoldDB" id="A0A3L0W8M9"/>
<dbReference type="PRINTS" id="PR00039">
    <property type="entry name" value="HTHLYSR"/>
</dbReference>
<gene>
    <name evidence="6" type="ORF">D9F05_13310</name>
</gene>
<dbReference type="Gene3D" id="3.40.190.10">
    <property type="entry name" value="Periplasmic binding protein-like II"/>
    <property type="match status" value="2"/>
</dbReference>
<evidence type="ECO:0000256" key="1">
    <source>
        <dbReference type="ARBA" id="ARBA00009437"/>
    </source>
</evidence>
<evidence type="ECO:0000256" key="4">
    <source>
        <dbReference type="ARBA" id="ARBA00023163"/>
    </source>
</evidence>
<sequence>MKFDLRQLQAFVMLAETTNYREAASRLFITQPALTKQIQGLELALGSTLFNRGRHGAQLTAIGTQLLTQASALVEHGRGFERHALALASGIAGRLKIGFGLSSFALAPSLVARFKQQVPDVMVHMQDMTSATQHERLLSGQLQLGFMRRPQAPQLQEYRLLTDRLVLAVPSQMTGPDPATFDVEWALANQPLLQMVGHRCPGLSQQIASFLGANRLTAIVQEAEDIQTLVALVAAGIGNAILPRSVSFIAGQGVTLYPLSGPKSEWEISLVWNSEFADPIRDRFLQLVMAAHPTPQPAESEGIKPRHGPIIECGLHSRVG</sequence>
<dbReference type="GO" id="GO:0003677">
    <property type="term" value="F:DNA binding"/>
    <property type="evidence" value="ECO:0007669"/>
    <property type="project" value="UniProtKB-KW"/>
</dbReference>
<dbReference type="Gene3D" id="1.10.10.10">
    <property type="entry name" value="Winged helix-like DNA-binding domain superfamily/Winged helix DNA-binding domain"/>
    <property type="match status" value="1"/>
</dbReference>
<comment type="similarity">
    <text evidence="1">Belongs to the LysR transcriptional regulatory family.</text>
</comment>
<dbReference type="GO" id="GO:0003700">
    <property type="term" value="F:DNA-binding transcription factor activity"/>
    <property type="evidence" value="ECO:0007669"/>
    <property type="project" value="InterPro"/>
</dbReference>
<dbReference type="GO" id="GO:0032993">
    <property type="term" value="C:protein-DNA complex"/>
    <property type="evidence" value="ECO:0007669"/>
    <property type="project" value="TreeGrafter"/>
</dbReference>
<dbReference type="PANTHER" id="PTHR30346:SF28">
    <property type="entry name" value="HTH-TYPE TRANSCRIPTIONAL REGULATOR CYNR"/>
    <property type="match status" value="1"/>
</dbReference>
<organism evidence="6">
    <name type="scientific">Escherichia coli</name>
    <dbReference type="NCBI Taxonomy" id="562"/>
    <lineage>
        <taxon>Bacteria</taxon>
        <taxon>Pseudomonadati</taxon>
        <taxon>Pseudomonadota</taxon>
        <taxon>Gammaproteobacteria</taxon>
        <taxon>Enterobacterales</taxon>
        <taxon>Enterobacteriaceae</taxon>
        <taxon>Escherichia</taxon>
    </lineage>
</organism>
<accession>A0A3L0W8M9</accession>
<dbReference type="InterPro" id="IPR036390">
    <property type="entry name" value="WH_DNA-bd_sf"/>
</dbReference>
<dbReference type="InterPro" id="IPR000847">
    <property type="entry name" value="LysR_HTH_N"/>
</dbReference>
<dbReference type="InterPro" id="IPR005119">
    <property type="entry name" value="LysR_subst-bd"/>
</dbReference>
<dbReference type="EMBL" id="RNRV01000022">
    <property type="protein sequence ID" value="MHO05345.1"/>
    <property type="molecule type" value="Genomic_DNA"/>
</dbReference>
<keyword evidence="3" id="KW-0238">DNA-binding</keyword>
<dbReference type="Pfam" id="PF03466">
    <property type="entry name" value="LysR_substrate"/>
    <property type="match status" value="1"/>
</dbReference>
<name>A0A3L0W8M9_ECOLX</name>
<protein>
    <submittedName>
        <fullName evidence="6">LysR family transcriptional regulator</fullName>
    </submittedName>
</protein>
<dbReference type="PANTHER" id="PTHR30346">
    <property type="entry name" value="TRANSCRIPTIONAL DUAL REGULATOR HCAR-RELATED"/>
    <property type="match status" value="1"/>
</dbReference>